<evidence type="ECO:0000256" key="3">
    <source>
        <dbReference type="ARBA" id="ARBA00012483"/>
    </source>
</evidence>
<sequence length="353" mass="39942">MDPESVFIESATLVFDVCLFSLFYKLYKTRKICLKSLKEAQNFEINSELPEKVQSSGGVVPYAVVSGNVKALSTSLKSQYFSSVRGVIREKIIKERKVKWSPMLRMWSAHDNNIQHSVSSVPFAVCGKTNGLFKKQICVEIVDPLMAEELMLPTIYDEFTMHEDTIGEAVFSFFRGERTVGVQEIENMLMEDSTLTAVGKLIIDKGKVKIMPPDPDLNYFVTPLTLDSLIKKVGDSTRFHKIICIITGAIGVCLFAYIAKRGFTEIKQRINRAKRLKEMEEARRLRMMADSTRKLQTSDNNCSRCVVCMENPVEILITECGHACLCLNCSQEIRDLCPVCRSKIISFVQVFLP</sequence>
<dbReference type="SUPFAM" id="SSF57850">
    <property type="entry name" value="RING/U-box"/>
    <property type="match status" value="1"/>
</dbReference>
<dbReference type="EMBL" id="KK114662">
    <property type="protein sequence ID" value="KFM63036.1"/>
    <property type="molecule type" value="Genomic_DNA"/>
</dbReference>
<organism evidence="17 18">
    <name type="scientific">Stegodyphus mimosarum</name>
    <name type="common">African social velvet spider</name>
    <dbReference type="NCBI Taxonomy" id="407821"/>
    <lineage>
        <taxon>Eukaryota</taxon>
        <taxon>Metazoa</taxon>
        <taxon>Ecdysozoa</taxon>
        <taxon>Arthropoda</taxon>
        <taxon>Chelicerata</taxon>
        <taxon>Arachnida</taxon>
        <taxon>Araneae</taxon>
        <taxon>Araneomorphae</taxon>
        <taxon>Entelegynae</taxon>
        <taxon>Eresoidea</taxon>
        <taxon>Eresidae</taxon>
        <taxon>Stegodyphus</taxon>
    </lineage>
</organism>
<keyword evidence="13 15" id="KW-0472">Membrane</keyword>
<dbReference type="InterPro" id="IPR013083">
    <property type="entry name" value="Znf_RING/FYVE/PHD"/>
</dbReference>
<dbReference type="Pfam" id="PF12483">
    <property type="entry name" value="GIDE"/>
    <property type="match status" value="1"/>
</dbReference>
<evidence type="ECO:0000256" key="15">
    <source>
        <dbReference type="SAM" id="Phobius"/>
    </source>
</evidence>
<comment type="subcellular location">
    <subcellularLocation>
        <location evidence="2">Mitochondrion outer membrane</location>
        <topology evidence="2">Multi-pass membrane protein</topology>
    </subcellularLocation>
</comment>
<evidence type="ECO:0000313" key="17">
    <source>
        <dbReference type="EMBL" id="KFM63036.1"/>
    </source>
</evidence>
<dbReference type="Pfam" id="PF13920">
    <property type="entry name" value="zf-C3HC4_3"/>
    <property type="match status" value="1"/>
</dbReference>
<evidence type="ECO:0000313" key="18">
    <source>
        <dbReference type="Proteomes" id="UP000054359"/>
    </source>
</evidence>
<evidence type="ECO:0000256" key="1">
    <source>
        <dbReference type="ARBA" id="ARBA00000900"/>
    </source>
</evidence>
<feature type="transmembrane region" description="Helical" evidence="15">
    <location>
        <begin position="6"/>
        <end position="27"/>
    </location>
</feature>
<keyword evidence="4" id="KW-0808">Transferase</keyword>
<dbReference type="InterPro" id="IPR022170">
    <property type="entry name" value="MUL1-like"/>
</dbReference>
<keyword evidence="18" id="KW-1185">Reference proteome</keyword>
<evidence type="ECO:0000256" key="10">
    <source>
        <dbReference type="ARBA" id="ARBA00022833"/>
    </source>
</evidence>
<evidence type="ECO:0000256" key="8">
    <source>
        <dbReference type="ARBA" id="ARBA00022786"/>
    </source>
</evidence>
<name>A0A087TD47_STEMI</name>
<keyword evidence="5 15" id="KW-0812">Transmembrane</keyword>
<dbReference type="Proteomes" id="UP000054359">
    <property type="component" value="Unassembled WGS sequence"/>
</dbReference>
<evidence type="ECO:0000256" key="13">
    <source>
        <dbReference type="ARBA" id="ARBA00023136"/>
    </source>
</evidence>
<evidence type="ECO:0000256" key="14">
    <source>
        <dbReference type="PROSITE-ProRule" id="PRU00175"/>
    </source>
</evidence>
<evidence type="ECO:0000256" key="6">
    <source>
        <dbReference type="ARBA" id="ARBA00022723"/>
    </source>
</evidence>
<keyword evidence="7 14" id="KW-0863">Zinc-finger</keyword>
<dbReference type="PROSITE" id="PS50089">
    <property type="entry name" value="ZF_RING_2"/>
    <property type="match status" value="1"/>
</dbReference>
<keyword evidence="12" id="KW-0496">Mitochondrion</keyword>
<evidence type="ECO:0000259" key="16">
    <source>
        <dbReference type="PROSITE" id="PS50089"/>
    </source>
</evidence>
<evidence type="ECO:0000256" key="2">
    <source>
        <dbReference type="ARBA" id="ARBA00004374"/>
    </source>
</evidence>
<feature type="transmembrane region" description="Helical" evidence="15">
    <location>
        <begin position="239"/>
        <end position="259"/>
    </location>
</feature>
<keyword evidence="10" id="KW-0862">Zinc</keyword>
<keyword evidence="11 15" id="KW-1133">Transmembrane helix</keyword>
<evidence type="ECO:0000256" key="4">
    <source>
        <dbReference type="ARBA" id="ARBA00022679"/>
    </source>
</evidence>
<dbReference type="AlphaFoldDB" id="A0A087TD47"/>
<keyword evidence="9" id="KW-1000">Mitochondrion outer membrane</keyword>
<dbReference type="GO" id="GO:0008270">
    <property type="term" value="F:zinc ion binding"/>
    <property type="evidence" value="ECO:0007669"/>
    <property type="project" value="UniProtKB-KW"/>
</dbReference>
<dbReference type="SMART" id="SM00184">
    <property type="entry name" value="RING"/>
    <property type="match status" value="1"/>
</dbReference>
<dbReference type="GO" id="GO:0016874">
    <property type="term" value="F:ligase activity"/>
    <property type="evidence" value="ECO:0007669"/>
    <property type="project" value="UniProtKB-KW"/>
</dbReference>
<feature type="non-terminal residue" evidence="17">
    <location>
        <position position="353"/>
    </location>
</feature>
<evidence type="ECO:0000256" key="9">
    <source>
        <dbReference type="ARBA" id="ARBA00022787"/>
    </source>
</evidence>
<reference evidence="17 18" key="1">
    <citation type="submission" date="2013-11" db="EMBL/GenBank/DDBJ databases">
        <title>Genome sequencing of Stegodyphus mimosarum.</title>
        <authorList>
            <person name="Bechsgaard J."/>
        </authorList>
    </citation>
    <scope>NUCLEOTIDE SEQUENCE [LARGE SCALE GENOMIC DNA]</scope>
</reference>
<evidence type="ECO:0000256" key="7">
    <source>
        <dbReference type="ARBA" id="ARBA00022771"/>
    </source>
</evidence>
<protein>
    <recommendedName>
        <fullName evidence="3">RING-type E3 ubiquitin transferase</fullName>
        <ecNumber evidence="3">2.3.2.27</ecNumber>
    </recommendedName>
</protein>
<dbReference type="GO" id="GO:0005741">
    <property type="term" value="C:mitochondrial outer membrane"/>
    <property type="evidence" value="ECO:0007669"/>
    <property type="project" value="UniProtKB-SubCell"/>
</dbReference>
<feature type="domain" description="RING-type" evidence="16">
    <location>
        <begin position="305"/>
        <end position="341"/>
    </location>
</feature>
<gene>
    <name evidence="17" type="ORF">X975_02647</name>
</gene>
<evidence type="ECO:0000256" key="5">
    <source>
        <dbReference type="ARBA" id="ARBA00022692"/>
    </source>
</evidence>
<dbReference type="InterPro" id="IPR051652">
    <property type="entry name" value="MDM2_MDM4_MUL1"/>
</dbReference>
<dbReference type="GO" id="GO:0016567">
    <property type="term" value="P:protein ubiquitination"/>
    <property type="evidence" value="ECO:0007669"/>
    <property type="project" value="InterPro"/>
</dbReference>
<proteinExistence type="predicted"/>
<keyword evidence="8" id="KW-0833">Ubl conjugation pathway</keyword>
<keyword evidence="17" id="KW-0436">Ligase</keyword>
<dbReference type="InterPro" id="IPR001841">
    <property type="entry name" value="Znf_RING"/>
</dbReference>
<comment type="catalytic activity">
    <reaction evidence="1">
        <text>S-ubiquitinyl-[E2 ubiquitin-conjugating enzyme]-L-cysteine + [acceptor protein]-L-lysine = [E2 ubiquitin-conjugating enzyme]-L-cysteine + N(6)-ubiquitinyl-[acceptor protein]-L-lysine.</text>
        <dbReference type="EC" id="2.3.2.27"/>
    </reaction>
</comment>
<dbReference type="PANTHER" id="PTHR12183:SF32">
    <property type="entry name" value="MITOCHONDRIAL E3 UBIQUITIN PROTEIN LIGASE 1"/>
    <property type="match status" value="1"/>
</dbReference>
<evidence type="ECO:0000256" key="11">
    <source>
        <dbReference type="ARBA" id="ARBA00022989"/>
    </source>
</evidence>
<accession>A0A087TD47</accession>
<dbReference type="Gene3D" id="3.30.40.10">
    <property type="entry name" value="Zinc/RING finger domain, C3HC4 (zinc finger)"/>
    <property type="match status" value="1"/>
</dbReference>
<dbReference type="OMA" id="YILWKQY"/>
<evidence type="ECO:0000256" key="12">
    <source>
        <dbReference type="ARBA" id="ARBA00023128"/>
    </source>
</evidence>
<dbReference type="PANTHER" id="PTHR12183">
    <property type="entry name" value="MITOCHONDRIAL UBIQUITIN LIGASE ACTIVATOR OF NFKB 1"/>
    <property type="match status" value="1"/>
</dbReference>
<dbReference type="GO" id="GO:0061630">
    <property type="term" value="F:ubiquitin protein ligase activity"/>
    <property type="evidence" value="ECO:0007669"/>
    <property type="project" value="UniProtKB-EC"/>
</dbReference>
<dbReference type="STRING" id="407821.A0A087TD47"/>
<keyword evidence="6" id="KW-0479">Metal-binding</keyword>
<dbReference type="EC" id="2.3.2.27" evidence="3"/>
<dbReference type="OrthoDB" id="66726at2759"/>